<evidence type="ECO:0000256" key="1">
    <source>
        <dbReference type="SAM" id="MobiDB-lite"/>
    </source>
</evidence>
<feature type="region of interest" description="Disordered" evidence="1">
    <location>
        <begin position="1"/>
        <end position="24"/>
    </location>
</feature>
<comment type="caution">
    <text evidence="2">The sequence shown here is derived from an EMBL/GenBank/DDBJ whole genome shotgun (WGS) entry which is preliminary data.</text>
</comment>
<reference evidence="2 3" key="1">
    <citation type="submission" date="2024-11" db="EMBL/GenBank/DDBJ databases">
        <title>A near-complete genome assembly of Cinchona calisaya.</title>
        <authorList>
            <person name="Lian D.C."/>
            <person name="Zhao X.W."/>
            <person name="Wei L."/>
        </authorList>
    </citation>
    <scope>NUCLEOTIDE SEQUENCE [LARGE SCALE GENOMIC DNA]</scope>
    <source>
        <tissue evidence="2">Nenye</tissue>
    </source>
</reference>
<organism evidence="2 3">
    <name type="scientific">Cinchona calisaya</name>
    <dbReference type="NCBI Taxonomy" id="153742"/>
    <lineage>
        <taxon>Eukaryota</taxon>
        <taxon>Viridiplantae</taxon>
        <taxon>Streptophyta</taxon>
        <taxon>Embryophyta</taxon>
        <taxon>Tracheophyta</taxon>
        <taxon>Spermatophyta</taxon>
        <taxon>Magnoliopsida</taxon>
        <taxon>eudicotyledons</taxon>
        <taxon>Gunneridae</taxon>
        <taxon>Pentapetalae</taxon>
        <taxon>asterids</taxon>
        <taxon>lamiids</taxon>
        <taxon>Gentianales</taxon>
        <taxon>Rubiaceae</taxon>
        <taxon>Cinchonoideae</taxon>
        <taxon>Cinchoneae</taxon>
        <taxon>Cinchona</taxon>
    </lineage>
</organism>
<feature type="non-terminal residue" evidence="2">
    <location>
        <position position="1"/>
    </location>
</feature>
<gene>
    <name evidence="2" type="ORF">ACH5RR_026434</name>
</gene>
<evidence type="ECO:0000313" key="3">
    <source>
        <dbReference type="Proteomes" id="UP001630127"/>
    </source>
</evidence>
<dbReference type="AlphaFoldDB" id="A0ABD2Z2J9"/>
<evidence type="ECO:0000313" key="2">
    <source>
        <dbReference type="EMBL" id="KAL3513717.1"/>
    </source>
</evidence>
<proteinExistence type="predicted"/>
<dbReference type="EMBL" id="JBJUIK010000011">
    <property type="protein sequence ID" value="KAL3513717.1"/>
    <property type="molecule type" value="Genomic_DNA"/>
</dbReference>
<sequence>WTTSGNNSASTSTNTSTRTVTRHKKARVATSIIDSVSKSGVQMTIATSRIIWSGVNSMLHL</sequence>
<dbReference type="Proteomes" id="UP001630127">
    <property type="component" value="Unassembled WGS sequence"/>
</dbReference>
<keyword evidence="3" id="KW-1185">Reference proteome</keyword>
<name>A0ABD2Z2J9_9GENT</name>
<protein>
    <submittedName>
        <fullName evidence="2">Uncharacterized protein</fullName>
    </submittedName>
</protein>
<feature type="non-terminal residue" evidence="2">
    <location>
        <position position="61"/>
    </location>
</feature>
<feature type="compositionally biased region" description="Low complexity" evidence="1">
    <location>
        <begin position="1"/>
        <end position="19"/>
    </location>
</feature>
<accession>A0ABD2Z2J9</accession>